<keyword evidence="2" id="KW-1185">Reference proteome</keyword>
<reference evidence="1 2" key="1">
    <citation type="submission" date="2020-09" db="EMBL/GenBank/DDBJ databases">
        <title>Pseudoxanthomonas sp. CAU 1598 isolated from sand of Yaerae Beach.</title>
        <authorList>
            <person name="Kim W."/>
        </authorList>
    </citation>
    <scope>NUCLEOTIDE SEQUENCE [LARGE SCALE GENOMIC DNA]</scope>
    <source>
        <strain evidence="1 2">CAU 1598</strain>
    </source>
</reference>
<dbReference type="Proteomes" id="UP000613768">
    <property type="component" value="Unassembled WGS sequence"/>
</dbReference>
<organism evidence="1 2">
    <name type="scientific">Pseudomarimonas arenosa</name>
    <dbReference type="NCBI Taxonomy" id="2774145"/>
    <lineage>
        <taxon>Bacteria</taxon>
        <taxon>Pseudomonadati</taxon>
        <taxon>Pseudomonadota</taxon>
        <taxon>Gammaproteobacteria</taxon>
        <taxon>Lysobacterales</taxon>
        <taxon>Lysobacteraceae</taxon>
        <taxon>Pseudomarimonas</taxon>
    </lineage>
</organism>
<dbReference type="EMBL" id="JACYTR010000040">
    <property type="protein sequence ID" value="MBD8527088.1"/>
    <property type="molecule type" value="Genomic_DNA"/>
</dbReference>
<accession>A0AAW3ZLR7</accession>
<sequence length="51" mass="5656">MDKSSIDVHDPLGSMRVKRIGQKIASTALFEQLHNGQPDAKVAYLSLRDFA</sequence>
<protein>
    <submittedName>
        <fullName evidence="1">Uncharacterized protein</fullName>
    </submittedName>
</protein>
<name>A0AAW3ZLR7_9GAMM</name>
<comment type="caution">
    <text evidence="1">The sequence shown here is derived from an EMBL/GenBank/DDBJ whole genome shotgun (WGS) entry which is preliminary data.</text>
</comment>
<evidence type="ECO:0000313" key="2">
    <source>
        <dbReference type="Proteomes" id="UP000613768"/>
    </source>
</evidence>
<proteinExistence type="predicted"/>
<dbReference type="RefSeq" id="WP_192030510.1">
    <property type="nucleotide sequence ID" value="NZ_JACYTR010000040.1"/>
</dbReference>
<gene>
    <name evidence="1" type="ORF">IFO71_15205</name>
</gene>
<dbReference type="AlphaFoldDB" id="A0AAW3ZLR7"/>
<evidence type="ECO:0000313" key="1">
    <source>
        <dbReference type="EMBL" id="MBD8527088.1"/>
    </source>
</evidence>